<accession>A0ABW8KXZ4</accession>
<dbReference type="RefSeq" id="WP_404675129.1">
    <property type="nucleotide sequence ID" value="NZ_JBJDOT010000007.1"/>
</dbReference>
<evidence type="ECO:0008006" key="3">
    <source>
        <dbReference type="Google" id="ProtNLM"/>
    </source>
</evidence>
<proteinExistence type="predicted"/>
<name>A0ABW8KXZ4_9GAMM</name>
<sequence>MTKPVLIIMHGVGEHTEASFKEEVINGANNALHRYSSHAEDTFESHFEGIESIGYDALFEQLRTQIEESGNSIEEYIKMNLGGVDVPSLLDAITGIDTWLGGDKFEHTHVLDVVFYLSIFGEKVRTHVAEKLADIYLKYPQGTSYHFVTHSLATAVMHDTLTKIYPSEYSIGTHNISSYWTFANVSDLVTWASDLTSPYNSVVKPGPGGILEEFFNVYHEFDPITFDVFKRFDPVNNGTWVNPEFFDSGCRKITTKDFSRLNTHSIEGYIEDPLVSYPFLYKLLDDFNPSLSEQNEANDKFQHFEGEVQKIKDFKFTGDFTGDIKGLIEMIKAFKQLLEENE</sequence>
<reference evidence="1 2" key="1">
    <citation type="submission" date="2024-11" db="EMBL/GenBank/DDBJ databases">
        <title>The Natural Products Discovery Center: Release of the First 8490 Sequenced Strains for Exploring Actinobacteria Biosynthetic Diversity.</title>
        <authorList>
            <person name="Kalkreuter E."/>
            <person name="Kautsar S.A."/>
            <person name="Yang D."/>
            <person name="Bader C.D."/>
            <person name="Teijaro C.N."/>
            <person name="Fluegel L."/>
            <person name="Davis C.M."/>
            <person name="Simpson J.R."/>
            <person name="Lauterbach L."/>
            <person name="Steele A.D."/>
            <person name="Gui C."/>
            <person name="Meng S."/>
            <person name="Li G."/>
            <person name="Viehrig K."/>
            <person name="Ye F."/>
            <person name="Su P."/>
            <person name="Kiefer A.F."/>
            <person name="Nichols A."/>
            <person name="Cepeda A.J."/>
            <person name="Yan W."/>
            <person name="Fan B."/>
            <person name="Jiang Y."/>
            <person name="Adhikari A."/>
            <person name="Zheng C.-J."/>
            <person name="Schuster L."/>
            <person name="Cowan T.M."/>
            <person name="Smanski M.J."/>
            <person name="Chevrette M.G."/>
            <person name="De Carvalho L.P.S."/>
            <person name="Shen B."/>
        </authorList>
    </citation>
    <scope>NUCLEOTIDE SEQUENCE [LARGE SCALE GENOMIC DNA]</scope>
    <source>
        <strain evidence="1 2">NPDC078403</strain>
    </source>
</reference>
<dbReference type="EMBL" id="JBJDOT010000007">
    <property type="protein sequence ID" value="MFK3863749.1"/>
    <property type="molecule type" value="Genomic_DNA"/>
</dbReference>
<gene>
    <name evidence="1" type="ORF">ACI2JU_07675</name>
</gene>
<dbReference type="Proteomes" id="UP001620262">
    <property type="component" value="Unassembled WGS sequence"/>
</dbReference>
<comment type="caution">
    <text evidence="1">The sequence shown here is derived from an EMBL/GenBank/DDBJ whole genome shotgun (WGS) entry which is preliminary data.</text>
</comment>
<evidence type="ECO:0000313" key="1">
    <source>
        <dbReference type="EMBL" id="MFK3863749.1"/>
    </source>
</evidence>
<protein>
    <recommendedName>
        <fullName evidence="3">Alpha/beta hydrolase</fullName>
    </recommendedName>
</protein>
<keyword evidence="2" id="KW-1185">Reference proteome</keyword>
<evidence type="ECO:0000313" key="2">
    <source>
        <dbReference type="Proteomes" id="UP001620262"/>
    </source>
</evidence>
<organism evidence="1 2">
    <name type="scientific">Pseudoalteromonas rhizosphaerae</name>
    <dbReference type="NCBI Taxonomy" id="2518973"/>
    <lineage>
        <taxon>Bacteria</taxon>
        <taxon>Pseudomonadati</taxon>
        <taxon>Pseudomonadota</taxon>
        <taxon>Gammaproteobacteria</taxon>
        <taxon>Alteromonadales</taxon>
        <taxon>Pseudoalteromonadaceae</taxon>
        <taxon>Pseudoalteromonas</taxon>
    </lineage>
</organism>